<dbReference type="InterPro" id="IPR011009">
    <property type="entry name" value="Kinase-like_dom_sf"/>
</dbReference>
<accession>A0A8H6G1J0</accession>
<sequence length="250" mass="28237">MKIIQCLQAYREDGDDWTFDHYSIVLSQGTEVFKAQSQLEFTISLDIDAEQLDCPLIPIPKEDLWPPFTDHLTLAPHPLPNDTFLKKPSLIGLGSETGPKPREILLHEAHMCEILRRHPHPHIASYLGCVRDEGLVTGLCFVRYKETLSDRLRDSNRPLNLRSCLKGVKNGLDHLHDLGLNHNDINPANIMLDKEDVPIIIDFDSCQREGDLSFGIGTPGWTNGSITGISVRKNDDFGLMQLYKNFLKDA</sequence>
<dbReference type="Gene3D" id="1.10.510.10">
    <property type="entry name" value="Transferase(Phosphotransferase) domain 1"/>
    <property type="match status" value="1"/>
</dbReference>
<dbReference type="AlphaFoldDB" id="A0A8H6G1J0"/>
<dbReference type="RefSeq" id="XP_037168137.1">
    <property type="nucleotide sequence ID" value="XM_037305272.1"/>
</dbReference>
<dbReference type="GO" id="GO:0004672">
    <property type="term" value="F:protein kinase activity"/>
    <property type="evidence" value="ECO:0007669"/>
    <property type="project" value="InterPro"/>
</dbReference>
<dbReference type="OrthoDB" id="4062651at2759"/>
<comment type="caution">
    <text evidence="2">The sequence shown here is derived from an EMBL/GenBank/DDBJ whole genome shotgun (WGS) entry which is preliminary data.</text>
</comment>
<evidence type="ECO:0000259" key="1">
    <source>
        <dbReference type="PROSITE" id="PS50011"/>
    </source>
</evidence>
<dbReference type="SUPFAM" id="SSF56112">
    <property type="entry name" value="Protein kinase-like (PK-like)"/>
    <property type="match status" value="1"/>
</dbReference>
<dbReference type="Proteomes" id="UP000578531">
    <property type="component" value="Unassembled WGS sequence"/>
</dbReference>
<feature type="domain" description="Protein kinase" evidence="1">
    <location>
        <begin position="1"/>
        <end position="250"/>
    </location>
</feature>
<organism evidence="2 3">
    <name type="scientific">Letharia columbiana</name>
    <dbReference type="NCBI Taxonomy" id="112416"/>
    <lineage>
        <taxon>Eukaryota</taxon>
        <taxon>Fungi</taxon>
        <taxon>Dikarya</taxon>
        <taxon>Ascomycota</taxon>
        <taxon>Pezizomycotina</taxon>
        <taxon>Lecanoromycetes</taxon>
        <taxon>OSLEUM clade</taxon>
        <taxon>Lecanoromycetidae</taxon>
        <taxon>Lecanorales</taxon>
        <taxon>Lecanorineae</taxon>
        <taxon>Parmeliaceae</taxon>
        <taxon>Letharia</taxon>
    </lineage>
</organism>
<dbReference type="Pfam" id="PF00069">
    <property type="entry name" value="Pkinase"/>
    <property type="match status" value="1"/>
</dbReference>
<protein>
    <recommendedName>
        <fullName evidence="1">Protein kinase domain-containing protein</fullName>
    </recommendedName>
</protein>
<dbReference type="EMBL" id="JACCJC010000008">
    <property type="protein sequence ID" value="KAF6238838.1"/>
    <property type="molecule type" value="Genomic_DNA"/>
</dbReference>
<dbReference type="InterPro" id="IPR000719">
    <property type="entry name" value="Prot_kinase_dom"/>
</dbReference>
<dbReference type="PROSITE" id="PS50011">
    <property type="entry name" value="PROTEIN_KINASE_DOM"/>
    <property type="match status" value="1"/>
</dbReference>
<name>A0A8H6G1J0_9LECA</name>
<evidence type="ECO:0000313" key="3">
    <source>
        <dbReference type="Proteomes" id="UP000578531"/>
    </source>
</evidence>
<reference evidence="2 3" key="1">
    <citation type="journal article" date="2020" name="Genomics">
        <title>Complete, high-quality genomes from long-read metagenomic sequencing of two wolf lichen thalli reveals enigmatic genome architecture.</title>
        <authorList>
            <person name="McKenzie S.K."/>
            <person name="Walston R.F."/>
            <person name="Allen J.L."/>
        </authorList>
    </citation>
    <scope>NUCLEOTIDE SEQUENCE [LARGE SCALE GENOMIC DNA]</scope>
    <source>
        <strain evidence="2">WasteWater2</strain>
    </source>
</reference>
<dbReference type="GeneID" id="59285013"/>
<evidence type="ECO:0000313" key="2">
    <source>
        <dbReference type="EMBL" id="KAF6238838.1"/>
    </source>
</evidence>
<proteinExistence type="predicted"/>
<gene>
    <name evidence="2" type="ORF">HO173_003345</name>
</gene>
<keyword evidence="3" id="KW-1185">Reference proteome</keyword>
<dbReference type="GO" id="GO:0005524">
    <property type="term" value="F:ATP binding"/>
    <property type="evidence" value="ECO:0007669"/>
    <property type="project" value="InterPro"/>
</dbReference>